<dbReference type="Proteomes" id="UP000242146">
    <property type="component" value="Unassembled WGS sequence"/>
</dbReference>
<comment type="caution">
    <text evidence="1">The sequence shown here is derived from an EMBL/GenBank/DDBJ whole genome shotgun (WGS) entry which is preliminary data.</text>
</comment>
<dbReference type="EMBL" id="MCGT01000019">
    <property type="protein sequence ID" value="ORX51981.1"/>
    <property type="molecule type" value="Genomic_DNA"/>
</dbReference>
<keyword evidence="2" id="KW-1185">Reference proteome</keyword>
<evidence type="ECO:0008006" key="3">
    <source>
        <dbReference type="Google" id="ProtNLM"/>
    </source>
</evidence>
<dbReference type="AlphaFoldDB" id="A0A1X2GEK5"/>
<name>A0A1X2GEK5_9FUNG</name>
<accession>A0A1X2GEK5</accession>
<sequence>KLTSRSLLHRIIPTLVTSAKFSICRYHDESSVHLLFACPLKMRVWRLAWQKHLAAPFDSIQDVISSFTSWSWLPYVPVHRPSQHLSSSAPFWSSSGQPIGATFMMTSPSPLRTSLLP</sequence>
<reference evidence="1 2" key="1">
    <citation type="submission" date="2016-07" db="EMBL/GenBank/DDBJ databases">
        <title>Pervasive Adenine N6-methylation of Active Genes in Fungi.</title>
        <authorList>
            <consortium name="DOE Joint Genome Institute"/>
            <person name="Mondo S.J."/>
            <person name="Dannebaum R.O."/>
            <person name="Kuo R.C."/>
            <person name="Labutti K."/>
            <person name="Haridas S."/>
            <person name="Kuo A."/>
            <person name="Salamov A."/>
            <person name="Ahrendt S.R."/>
            <person name="Lipzen A."/>
            <person name="Sullivan W."/>
            <person name="Andreopoulos W.B."/>
            <person name="Clum A."/>
            <person name="Lindquist E."/>
            <person name="Daum C."/>
            <person name="Ramamoorthy G.K."/>
            <person name="Gryganskyi A."/>
            <person name="Culley D."/>
            <person name="Magnuson J.K."/>
            <person name="James T.Y."/>
            <person name="O'Malley M.A."/>
            <person name="Stajich J.E."/>
            <person name="Spatafora J.W."/>
            <person name="Visel A."/>
            <person name="Grigoriev I.V."/>
        </authorList>
    </citation>
    <scope>NUCLEOTIDE SEQUENCE [LARGE SCALE GENOMIC DNA]</scope>
    <source>
        <strain evidence="1 2">NRRL 3301</strain>
    </source>
</reference>
<evidence type="ECO:0000313" key="1">
    <source>
        <dbReference type="EMBL" id="ORX51981.1"/>
    </source>
</evidence>
<organism evidence="1 2">
    <name type="scientific">Hesseltinella vesiculosa</name>
    <dbReference type="NCBI Taxonomy" id="101127"/>
    <lineage>
        <taxon>Eukaryota</taxon>
        <taxon>Fungi</taxon>
        <taxon>Fungi incertae sedis</taxon>
        <taxon>Mucoromycota</taxon>
        <taxon>Mucoromycotina</taxon>
        <taxon>Mucoromycetes</taxon>
        <taxon>Mucorales</taxon>
        <taxon>Cunninghamellaceae</taxon>
        <taxon>Hesseltinella</taxon>
    </lineage>
</organism>
<evidence type="ECO:0000313" key="2">
    <source>
        <dbReference type="Proteomes" id="UP000242146"/>
    </source>
</evidence>
<gene>
    <name evidence="1" type="ORF">DM01DRAFT_1391885</name>
</gene>
<dbReference type="OrthoDB" id="2273311at2759"/>
<proteinExistence type="predicted"/>
<protein>
    <recommendedName>
        <fullName evidence="3">Reverse transcriptase zinc-binding domain-containing protein</fullName>
    </recommendedName>
</protein>
<feature type="non-terminal residue" evidence="1">
    <location>
        <position position="1"/>
    </location>
</feature>